<keyword evidence="1" id="KW-0436">Ligase</keyword>
<feature type="non-terminal residue" evidence="5">
    <location>
        <position position="1"/>
    </location>
</feature>
<dbReference type="EC" id="6.2.1.3" evidence="3"/>
<keyword evidence="2" id="KW-0276">Fatty acid metabolism</keyword>
<name>A0A3S0Z5C0_ELYCH</name>
<feature type="domain" description="AMP-dependent synthetase/ligase" evidence="4">
    <location>
        <begin position="37"/>
        <end position="145"/>
    </location>
</feature>
<dbReference type="AlphaFoldDB" id="A0A3S0Z5C0"/>
<dbReference type="InterPro" id="IPR042099">
    <property type="entry name" value="ANL_N_sf"/>
</dbReference>
<dbReference type="Gene3D" id="3.40.50.12780">
    <property type="entry name" value="N-terminal domain of ligase-like"/>
    <property type="match status" value="1"/>
</dbReference>
<protein>
    <recommendedName>
        <fullName evidence="3">long-chain-fatty-acid--CoA ligase</fullName>
        <ecNumber evidence="3">6.2.1.3</ecNumber>
    </recommendedName>
</protein>
<sequence>KVQADVKTSYIKSTLLSWALASKRKEIDNHIIRRDSIWDRLIFHKIQDKLGGRVKLVLSGAAPLSADVMSFLRCALGCIVLEGYGQTEAIPISLTLPGDSTLGHVGPPLPGVHIKLVDVPEMNFYAKDGIGEIVTKSQYTMSEYYKQPEKTAGALDSDGWLHTEDIGTWQENGTLKIVDRKKNVFKLSQGEYVATEKIENVYRASSLVGQIFVDGDSTKPCLMAIVVPDDVYLASWGPSNDFPSTVEEFCKAQGAKQLVLNDMIAEGKKAGIMAFEQVKDIFLEANFFTVENGLLTPTMKNKRIALRKKYLDQIQQLYKANGL</sequence>
<evidence type="ECO:0000256" key="3">
    <source>
        <dbReference type="ARBA" id="ARBA00026121"/>
    </source>
</evidence>
<dbReference type="EMBL" id="RQTK01001599">
    <property type="protein sequence ID" value="RUS69707.1"/>
    <property type="molecule type" value="Genomic_DNA"/>
</dbReference>
<dbReference type="STRING" id="188477.A0A3S0Z5C0"/>
<organism evidence="5 6">
    <name type="scientific">Elysia chlorotica</name>
    <name type="common">Eastern emerald elysia</name>
    <name type="synonym">Sea slug</name>
    <dbReference type="NCBI Taxonomy" id="188477"/>
    <lineage>
        <taxon>Eukaryota</taxon>
        <taxon>Metazoa</taxon>
        <taxon>Spiralia</taxon>
        <taxon>Lophotrochozoa</taxon>
        <taxon>Mollusca</taxon>
        <taxon>Gastropoda</taxon>
        <taxon>Heterobranchia</taxon>
        <taxon>Euthyneura</taxon>
        <taxon>Panpulmonata</taxon>
        <taxon>Sacoglossa</taxon>
        <taxon>Placobranchoidea</taxon>
        <taxon>Plakobranchidae</taxon>
        <taxon>Elysia</taxon>
    </lineage>
</organism>
<keyword evidence="6" id="KW-1185">Reference proteome</keyword>
<dbReference type="PANTHER" id="PTHR43272">
    <property type="entry name" value="LONG-CHAIN-FATTY-ACID--COA LIGASE"/>
    <property type="match status" value="1"/>
</dbReference>
<reference evidence="5 6" key="1">
    <citation type="submission" date="2019-01" db="EMBL/GenBank/DDBJ databases">
        <title>A draft genome assembly of the solar-powered sea slug Elysia chlorotica.</title>
        <authorList>
            <person name="Cai H."/>
            <person name="Li Q."/>
            <person name="Fang X."/>
            <person name="Li J."/>
            <person name="Curtis N.E."/>
            <person name="Altenburger A."/>
            <person name="Shibata T."/>
            <person name="Feng M."/>
            <person name="Maeda T."/>
            <person name="Schwartz J.A."/>
            <person name="Shigenobu S."/>
            <person name="Lundholm N."/>
            <person name="Nishiyama T."/>
            <person name="Yang H."/>
            <person name="Hasebe M."/>
            <person name="Li S."/>
            <person name="Pierce S.K."/>
            <person name="Wang J."/>
        </authorList>
    </citation>
    <scope>NUCLEOTIDE SEQUENCE [LARGE SCALE GENOMIC DNA]</scope>
    <source>
        <strain evidence="5">EC2010</strain>
        <tissue evidence="5">Whole organism of an adult</tissue>
    </source>
</reference>
<comment type="caution">
    <text evidence="5">The sequence shown here is derived from an EMBL/GenBank/DDBJ whole genome shotgun (WGS) entry which is preliminary data.</text>
</comment>
<evidence type="ECO:0000313" key="6">
    <source>
        <dbReference type="Proteomes" id="UP000271974"/>
    </source>
</evidence>
<proteinExistence type="predicted"/>
<gene>
    <name evidence="5" type="ORF">EGW08_022528</name>
</gene>
<accession>A0A3S0Z5C0</accession>
<evidence type="ECO:0000313" key="5">
    <source>
        <dbReference type="EMBL" id="RUS69707.1"/>
    </source>
</evidence>
<evidence type="ECO:0000259" key="4">
    <source>
        <dbReference type="Pfam" id="PF00501"/>
    </source>
</evidence>
<dbReference type="GO" id="GO:0004467">
    <property type="term" value="F:long-chain fatty acid-CoA ligase activity"/>
    <property type="evidence" value="ECO:0007669"/>
    <property type="project" value="UniProtKB-EC"/>
</dbReference>
<evidence type="ECO:0000256" key="2">
    <source>
        <dbReference type="ARBA" id="ARBA00022832"/>
    </source>
</evidence>
<evidence type="ECO:0000256" key="1">
    <source>
        <dbReference type="ARBA" id="ARBA00022598"/>
    </source>
</evidence>
<dbReference type="PANTHER" id="PTHR43272:SF107">
    <property type="entry name" value="LONG-CHAIN-FATTY-ACID--COA LIGASE 5"/>
    <property type="match status" value="1"/>
</dbReference>
<dbReference type="GO" id="GO:0005783">
    <property type="term" value="C:endoplasmic reticulum"/>
    <property type="evidence" value="ECO:0007669"/>
    <property type="project" value="TreeGrafter"/>
</dbReference>
<keyword evidence="2" id="KW-0443">Lipid metabolism</keyword>
<dbReference type="Pfam" id="PF00501">
    <property type="entry name" value="AMP-binding"/>
    <property type="match status" value="1"/>
</dbReference>
<dbReference type="SUPFAM" id="SSF56801">
    <property type="entry name" value="Acetyl-CoA synthetase-like"/>
    <property type="match status" value="1"/>
</dbReference>
<dbReference type="Proteomes" id="UP000271974">
    <property type="component" value="Unassembled WGS sequence"/>
</dbReference>
<dbReference type="OrthoDB" id="1700726at2759"/>
<dbReference type="GO" id="GO:0016020">
    <property type="term" value="C:membrane"/>
    <property type="evidence" value="ECO:0007669"/>
    <property type="project" value="TreeGrafter"/>
</dbReference>
<dbReference type="InterPro" id="IPR000873">
    <property type="entry name" value="AMP-dep_synth/lig_dom"/>
</dbReference>